<accession>A0A0D6N2L9</accession>
<comment type="subcellular location">
    <subcellularLocation>
        <location evidence="1">Cell membrane</location>
        <topology evidence="1">Multi-pass membrane protein</topology>
    </subcellularLocation>
</comment>
<keyword evidence="4 6" id="KW-1133">Transmembrane helix</keyword>
<feature type="transmembrane region" description="Helical" evidence="6">
    <location>
        <begin position="369"/>
        <end position="395"/>
    </location>
</feature>
<accession>A0A6N3SPR3</accession>
<evidence type="ECO:0000259" key="7">
    <source>
        <dbReference type="Pfam" id="PF03176"/>
    </source>
</evidence>
<keyword evidence="5 6" id="KW-0472">Membrane</keyword>
<feature type="transmembrane region" description="Helical" evidence="6">
    <location>
        <begin position="684"/>
        <end position="706"/>
    </location>
</feature>
<dbReference type="Gene3D" id="1.20.1640.10">
    <property type="entry name" value="Multidrug efflux transporter AcrB transmembrane domain"/>
    <property type="match status" value="2"/>
</dbReference>
<dbReference type="InterPro" id="IPR004869">
    <property type="entry name" value="MMPL_dom"/>
</dbReference>
<feature type="transmembrane region" description="Helical" evidence="6">
    <location>
        <begin position="633"/>
        <end position="651"/>
    </location>
</feature>
<feature type="transmembrane region" description="Helical" evidence="6">
    <location>
        <begin position="416"/>
        <end position="434"/>
    </location>
</feature>
<dbReference type="Proteomes" id="UP000321891">
    <property type="component" value="Unassembled WGS sequence"/>
</dbReference>
<keyword evidence="3 6" id="KW-0812">Transmembrane</keyword>
<organism evidence="8 10">
    <name type="scientific">Acetobacter cibinongensis</name>
    <dbReference type="NCBI Taxonomy" id="146475"/>
    <lineage>
        <taxon>Bacteria</taxon>
        <taxon>Pseudomonadati</taxon>
        <taxon>Pseudomonadota</taxon>
        <taxon>Alphaproteobacteria</taxon>
        <taxon>Acetobacterales</taxon>
        <taxon>Acetobacteraceae</taxon>
        <taxon>Acetobacter</taxon>
    </lineage>
</organism>
<sequence length="778" mass="83256">MTAGRNPKRLALALAASALVVMMVFLSIPLRLDMAGFLPQGHNAATQFLLREVRGGVAASLITVGIEGAPDTELARISRQMQATLSQDPRFLLVLNGSFSLDDSPKMRDLLFEHRYQMAPDAAVRDFSPQALTKGFEQVWDGLQSSAEPVVAAFALRDPTGAFWDVMRGLQPDVHAWLQQGVWFASDTHRALMLLRTQAAGMDLAAQRVAQDAVRAAFAKAGPGNARLLLSGPAVFAVQSAHDMRHDIEMMSVISTLLVVAVLYWRFRSLWVLAAIGVPFLLSLSIAMVVVRLLFGYVHGIAFGFGMTMLGVSLDYPVLLIGHRDRGEGPQATLRRIGPSLRLAVTTAILGLTGMVLCGLPGLVQLGVFSAVGLLSAACVTLFLMPSLIVAADLAPSVSGPSAPLARAELFRRWRWVCLVPVVGAIAVLVWRPLVAEKDLTALSPISASARSLDMALRRELGAPDSAHVIVVHAQSAQAVLEREEALAPVFAKLVQQKTLVGVEDAVHILPSVRQQRINVQALPDAATLAARVAQQQAGLPFKQDAFDQFVADVAKARTLPAVTPPDLAGTPLAMALAPLLFERPDGWWGMILPEAVSDFPAVQAALAGQPDLMALDLNHEINALTAHHTALTLKWTAVGSVLAFLVLVLGLRDARRLARVVCTVGATLLVLLAFLALRGAPVSLVHIVSLQFVLGIGLDYALFFARPQLDAAERARTIRTLLTCNVMTVLAFGLLGFCHTALLREIGVTVACGAFLFMLFSFILAGQYAPSAATDGT</sequence>
<gene>
    <name evidence="9" type="primary">actII-3</name>
    <name evidence="8" type="ORF">Abci_007_211</name>
    <name evidence="9" type="ORF">ACI01nite_19330</name>
</gene>
<dbReference type="EMBL" id="BAMV01000007">
    <property type="protein sequence ID" value="GAN59808.1"/>
    <property type="molecule type" value="Genomic_DNA"/>
</dbReference>
<evidence type="ECO:0000313" key="11">
    <source>
        <dbReference type="Proteomes" id="UP000321891"/>
    </source>
</evidence>
<evidence type="ECO:0000256" key="5">
    <source>
        <dbReference type="ARBA" id="ARBA00023136"/>
    </source>
</evidence>
<keyword evidence="2" id="KW-1003">Cell membrane</keyword>
<dbReference type="PANTHER" id="PTHR33406:SF13">
    <property type="entry name" value="MEMBRANE PROTEIN YDFJ"/>
    <property type="match status" value="1"/>
</dbReference>
<keyword evidence="11" id="KW-1185">Reference proteome</keyword>
<dbReference type="AlphaFoldDB" id="A0A0D6N2L9"/>
<evidence type="ECO:0000256" key="4">
    <source>
        <dbReference type="ARBA" id="ARBA00022989"/>
    </source>
</evidence>
<evidence type="ECO:0000256" key="2">
    <source>
        <dbReference type="ARBA" id="ARBA00022475"/>
    </source>
</evidence>
<evidence type="ECO:0000313" key="8">
    <source>
        <dbReference type="EMBL" id="GAN59808.1"/>
    </source>
</evidence>
<feature type="transmembrane region" description="Helical" evidence="6">
    <location>
        <begin position="749"/>
        <end position="770"/>
    </location>
</feature>
<evidence type="ECO:0000256" key="1">
    <source>
        <dbReference type="ARBA" id="ARBA00004651"/>
    </source>
</evidence>
<feature type="transmembrane region" description="Helical" evidence="6">
    <location>
        <begin position="343"/>
        <end position="363"/>
    </location>
</feature>
<dbReference type="GO" id="GO:0005886">
    <property type="term" value="C:plasma membrane"/>
    <property type="evidence" value="ECO:0007669"/>
    <property type="project" value="UniProtKB-SubCell"/>
</dbReference>
<feature type="transmembrane region" description="Helical" evidence="6">
    <location>
        <begin position="658"/>
        <end position="678"/>
    </location>
</feature>
<dbReference type="RefSeq" id="WP_244877575.1">
    <property type="nucleotide sequence ID" value="NZ_BAMV01000007.1"/>
</dbReference>
<dbReference type="InterPro" id="IPR050545">
    <property type="entry name" value="Mycobact_MmpL"/>
</dbReference>
<feature type="transmembrane region" description="Helical" evidence="6">
    <location>
        <begin position="248"/>
        <end position="265"/>
    </location>
</feature>
<protein>
    <submittedName>
        <fullName evidence="9">Membrane protein</fullName>
    </submittedName>
</protein>
<evidence type="ECO:0000256" key="6">
    <source>
        <dbReference type="SAM" id="Phobius"/>
    </source>
</evidence>
<dbReference type="STRING" id="1231339.Abci_007_211"/>
<feature type="transmembrane region" description="Helical" evidence="6">
    <location>
        <begin position="301"/>
        <end position="322"/>
    </location>
</feature>
<evidence type="ECO:0000256" key="3">
    <source>
        <dbReference type="ARBA" id="ARBA00022692"/>
    </source>
</evidence>
<evidence type="ECO:0000313" key="10">
    <source>
        <dbReference type="Proteomes" id="UP000032671"/>
    </source>
</evidence>
<proteinExistence type="predicted"/>
<dbReference type="Pfam" id="PF03176">
    <property type="entry name" value="MMPL"/>
    <property type="match status" value="1"/>
</dbReference>
<feature type="domain" description="Membrane transport protein MMPL" evidence="7">
    <location>
        <begin position="179"/>
        <end position="415"/>
    </location>
</feature>
<comment type="caution">
    <text evidence="8">The sequence shown here is derived from an EMBL/GenBank/DDBJ whole genome shotgun (WGS) entry which is preliminary data.</text>
</comment>
<dbReference type="SUPFAM" id="SSF82866">
    <property type="entry name" value="Multidrug efflux transporter AcrB transmembrane domain"/>
    <property type="match status" value="2"/>
</dbReference>
<feature type="transmembrane region" description="Helical" evidence="6">
    <location>
        <begin position="272"/>
        <end position="295"/>
    </location>
</feature>
<feature type="transmembrane region" description="Helical" evidence="6">
    <location>
        <begin position="718"/>
        <end position="743"/>
    </location>
</feature>
<evidence type="ECO:0000313" key="9">
    <source>
        <dbReference type="EMBL" id="GEL59331.1"/>
    </source>
</evidence>
<dbReference type="PANTHER" id="PTHR33406">
    <property type="entry name" value="MEMBRANE PROTEIN MJ1562-RELATED"/>
    <property type="match status" value="1"/>
</dbReference>
<reference evidence="9 11" key="2">
    <citation type="submission" date="2019-07" db="EMBL/GenBank/DDBJ databases">
        <title>Whole genome shotgun sequence of Acetobacter cibinongensis NBRC 16605.</title>
        <authorList>
            <person name="Hosoyama A."/>
            <person name="Uohara A."/>
            <person name="Ohji S."/>
            <person name="Ichikawa N."/>
        </authorList>
    </citation>
    <scope>NUCLEOTIDE SEQUENCE [LARGE SCALE GENOMIC DNA]</scope>
    <source>
        <strain evidence="9 11">NBRC 16605</strain>
    </source>
</reference>
<reference evidence="8 10" key="1">
    <citation type="submission" date="2012-11" db="EMBL/GenBank/DDBJ databases">
        <title>Whole genome sequence of Acetobacter cibinongensis 4H-1.</title>
        <authorList>
            <person name="Azuma Y."/>
            <person name="Higashiura N."/>
            <person name="Hirakawa H."/>
            <person name="Matsushita K."/>
        </authorList>
    </citation>
    <scope>NUCLEOTIDE SEQUENCE [LARGE SCALE GENOMIC DNA]</scope>
    <source>
        <strain evidence="8 10">4H-1</strain>
    </source>
</reference>
<dbReference type="EMBL" id="BJVU01000008">
    <property type="protein sequence ID" value="GEL59331.1"/>
    <property type="molecule type" value="Genomic_DNA"/>
</dbReference>
<name>A0A0D6N2L9_9PROT</name>
<dbReference type="Proteomes" id="UP000032671">
    <property type="component" value="Unassembled WGS sequence"/>
</dbReference>